<dbReference type="AlphaFoldDB" id="A0A4R3Y656"/>
<dbReference type="PROSITE" id="PS01124">
    <property type="entry name" value="HTH_ARAC_FAMILY_2"/>
    <property type="match status" value="1"/>
</dbReference>
<dbReference type="EMBL" id="SMCP01000005">
    <property type="protein sequence ID" value="TCV87280.1"/>
    <property type="molecule type" value="Genomic_DNA"/>
</dbReference>
<keyword evidence="1" id="KW-0805">Transcription regulation</keyword>
<evidence type="ECO:0000313" key="5">
    <source>
        <dbReference type="EMBL" id="TCV87280.1"/>
    </source>
</evidence>
<evidence type="ECO:0000259" key="4">
    <source>
        <dbReference type="PROSITE" id="PS01124"/>
    </source>
</evidence>
<gene>
    <name evidence="5" type="ORF">EDC16_105199</name>
</gene>
<dbReference type="CDD" id="cd02208">
    <property type="entry name" value="cupin_RmlC-like"/>
    <property type="match status" value="1"/>
</dbReference>
<dbReference type="SUPFAM" id="SSF51182">
    <property type="entry name" value="RmlC-like cupins"/>
    <property type="match status" value="1"/>
</dbReference>
<evidence type="ECO:0000256" key="3">
    <source>
        <dbReference type="ARBA" id="ARBA00023163"/>
    </source>
</evidence>
<dbReference type="PANTHER" id="PTHR43280">
    <property type="entry name" value="ARAC-FAMILY TRANSCRIPTIONAL REGULATOR"/>
    <property type="match status" value="1"/>
</dbReference>
<dbReference type="Proteomes" id="UP000294619">
    <property type="component" value="Unassembled WGS sequence"/>
</dbReference>
<keyword evidence="3" id="KW-0804">Transcription</keyword>
<evidence type="ECO:0000256" key="1">
    <source>
        <dbReference type="ARBA" id="ARBA00023015"/>
    </source>
</evidence>
<dbReference type="Pfam" id="PF02311">
    <property type="entry name" value="AraC_binding"/>
    <property type="match status" value="1"/>
</dbReference>
<dbReference type="Pfam" id="PF12833">
    <property type="entry name" value="HTH_18"/>
    <property type="match status" value="1"/>
</dbReference>
<protein>
    <submittedName>
        <fullName evidence="5">AraC-like DNA-binding protein</fullName>
    </submittedName>
</protein>
<dbReference type="PANTHER" id="PTHR43280:SF28">
    <property type="entry name" value="HTH-TYPE TRANSCRIPTIONAL ACTIVATOR RHAS"/>
    <property type="match status" value="1"/>
</dbReference>
<proteinExistence type="predicted"/>
<dbReference type="RefSeq" id="WP_165894209.1">
    <property type="nucleotide sequence ID" value="NZ_LEKL01000064.1"/>
</dbReference>
<feature type="domain" description="HTH araC/xylS-type" evidence="4">
    <location>
        <begin position="198"/>
        <end position="296"/>
    </location>
</feature>
<dbReference type="InterPro" id="IPR018060">
    <property type="entry name" value="HTH_AraC"/>
</dbReference>
<dbReference type="GO" id="GO:0003700">
    <property type="term" value="F:DNA-binding transcription factor activity"/>
    <property type="evidence" value="ECO:0007669"/>
    <property type="project" value="InterPro"/>
</dbReference>
<organism evidence="5 6">
    <name type="scientific">Testudinibacter aquarius</name>
    <dbReference type="NCBI Taxonomy" id="1524974"/>
    <lineage>
        <taxon>Bacteria</taxon>
        <taxon>Pseudomonadati</taxon>
        <taxon>Pseudomonadota</taxon>
        <taxon>Gammaproteobacteria</taxon>
        <taxon>Pasteurellales</taxon>
        <taxon>Pasteurellaceae</taxon>
        <taxon>Testudinibacter</taxon>
    </lineage>
</organism>
<name>A0A4R3Y656_9PAST</name>
<evidence type="ECO:0000313" key="6">
    <source>
        <dbReference type="Proteomes" id="UP000294619"/>
    </source>
</evidence>
<dbReference type="Gene3D" id="1.10.10.60">
    <property type="entry name" value="Homeodomain-like"/>
    <property type="match status" value="2"/>
</dbReference>
<dbReference type="InterPro" id="IPR011051">
    <property type="entry name" value="RmlC_Cupin_sf"/>
</dbReference>
<dbReference type="InterPro" id="IPR009057">
    <property type="entry name" value="Homeodomain-like_sf"/>
</dbReference>
<accession>A0A4R3Y656</accession>
<dbReference type="Gene3D" id="2.60.120.10">
    <property type="entry name" value="Jelly Rolls"/>
    <property type="match status" value="1"/>
</dbReference>
<dbReference type="InterPro" id="IPR003313">
    <property type="entry name" value="AraC-bd"/>
</dbReference>
<dbReference type="SMART" id="SM00342">
    <property type="entry name" value="HTH_ARAC"/>
    <property type="match status" value="1"/>
</dbReference>
<dbReference type="InterPro" id="IPR014710">
    <property type="entry name" value="RmlC-like_jellyroll"/>
</dbReference>
<comment type="caution">
    <text evidence="5">The sequence shown here is derived from an EMBL/GenBank/DDBJ whole genome shotgun (WGS) entry which is preliminary data.</text>
</comment>
<reference evidence="5 6" key="1">
    <citation type="submission" date="2019-03" db="EMBL/GenBank/DDBJ databases">
        <title>Genomic Encyclopedia of Type Strains, Phase IV (KMG-IV): sequencing the most valuable type-strain genomes for metagenomic binning, comparative biology and taxonomic classification.</title>
        <authorList>
            <person name="Goeker M."/>
        </authorList>
    </citation>
    <scope>NUCLEOTIDE SEQUENCE [LARGE SCALE GENOMIC DNA]</scope>
    <source>
        <strain evidence="5 6">DSM 28140</strain>
    </source>
</reference>
<sequence length="303" mass="35013">MKITLKLMSDSAEIIQSYLPYVRIGIQCNKLSDFNEMKVLCHWHEDIELVKILSGEMYYYVNGKTFVLTKGDGIIVNAKAMHYGYSSSGEDCDFICVLINPVIFSAEKILYQKFVEPIIYAKQLEANYLSSEQLAHLAILQDIEKLGALHLQAQHLGNGIDMECVAVAYQYWHKWFNLVKDSLTGEDKEESEEIILQKKMTSFIHQNYMHPLRLDSIAASAHICRSRCCKLFKKYMQQSPMSFLNAYRIEVSQTLLTNTSLSITEIALSSGFNHLSYFSKQFYLLSQCTPKQYRQRFQKEARN</sequence>
<keyword evidence="2 5" id="KW-0238">DNA-binding</keyword>
<dbReference type="GO" id="GO:0043565">
    <property type="term" value="F:sequence-specific DNA binding"/>
    <property type="evidence" value="ECO:0007669"/>
    <property type="project" value="InterPro"/>
</dbReference>
<evidence type="ECO:0000256" key="2">
    <source>
        <dbReference type="ARBA" id="ARBA00023125"/>
    </source>
</evidence>
<dbReference type="SUPFAM" id="SSF46689">
    <property type="entry name" value="Homeodomain-like"/>
    <property type="match status" value="2"/>
</dbReference>